<gene>
    <name evidence="1" type="ORF">G2W53_008384</name>
</gene>
<comment type="caution">
    <text evidence="1">The sequence shown here is derived from an EMBL/GenBank/DDBJ whole genome shotgun (WGS) entry which is preliminary data.</text>
</comment>
<name>A0A834X8L5_9FABA</name>
<proteinExistence type="predicted"/>
<sequence length="279" mass="30952">MTKVGTFGLAEENQILGSSVRGKFLSSNGMSKSSEVVVLSPGLLMNRIGSDEGVRLDSRVVAIKEMVVGHEAERQGMDMMIELVSEREFVDLQSVLVGPNGNLVEIPVPAYALSWYSLEVEEGVLQELPTKVVTWSDGVSFVIYGYTAYNACVVPPFSFFITSVLNKLYLTDSFLLGYECMEIGHLLGSSATRLEFGVILFFGGLFPSLSNLKPKQSEPLAFIFYRQLETPPIQFGDDYNTRRIVRAFASSLGRLCHGKTMLAQLVHESKELRLEVTWL</sequence>
<protein>
    <submittedName>
        <fullName evidence="1">Uncharacterized protein</fullName>
    </submittedName>
</protein>
<dbReference type="AlphaFoldDB" id="A0A834X8L5"/>
<keyword evidence="2" id="KW-1185">Reference proteome</keyword>
<evidence type="ECO:0000313" key="1">
    <source>
        <dbReference type="EMBL" id="KAF7839902.1"/>
    </source>
</evidence>
<reference evidence="1" key="1">
    <citation type="submission" date="2020-09" db="EMBL/GenBank/DDBJ databases">
        <title>Genome-Enabled Discovery of Anthraquinone Biosynthesis in Senna tora.</title>
        <authorList>
            <person name="Kang S.-H."/>
            <person name="Pandey R.P."/>
            <person name="Lee C.-M."/>
            <person name="Sim J.-S."/>
            <person name="Jeong J.-T."/>
            <person name="Choi B.-S."/>
            <person name="Jung M."/>
            <person name="Ginzburg D."/>
            <person name="Zhao K."/>
            <person name="Won S.Y."/>
            <person name="Oh T.-J."/>
            <person name="Yu Y."/>
            <person name="Kim N.-H."/>
            <person name="Lee O.R."/>
            <person name="Lee T.-H."/>
            <person name="Bashyal P."/>
            <person name="Kim T.-S."/>
            <person name="Lee W.-H."/>
            <person name="Kawkins C."/>
            <person name="Kim C.-K."/>
            <person name="Kim J.S."/>
            <person name="Ahn B.O."/>
            <person name="Rhee S.Y."/>
            <person name="Sohng J.K."/>
        </authorList>
    </citation>
    <scope>NUCLEOTIDE SEQUENCE</scope>
    <source>
        <tissue evidence="1">Leaf</tissue>
    </source>
</reference>
<evidence type="ECO:0000313" key="2">
    <source>
        <dbReference type="Proteomes" id="UP000634136"/>
    </source>
</evidence>
<accession>A0A834X8L5</accession>
<organism evidence="1 2">
    <name type="scientific">Senna tora</name>
    <dbReference type="NCBI Taxonomy" id="362788"/>
    <lineage>
        <taxon>Eukaryota</taxon>
        <taxon>Viridiplantae</taxon>
        <taxon>Streptophyta</taxon>
        <taxon>Embryophyta</taxon>
        <taxon>Tracheophyta</taxon>
        <taxon>Spermatophyta</taxon>
        <taxon>Magnoliopsida</taxon>
        <taxon>eudicotyledons</taxon>
        <taxon>Gunneridae</taxon>
        <taxon>Pentapetalae</taxon>
        <taxon>rosids</taxon>
        <taxon>fabids</taxon>
        <taxon>Fabales</taxon>
        <taxon>Fabaceae</taxon>
        <taxon>Caesalpinioideae</taxon>
        <taxon>Cassia clade</taxon>
        <taxon>Senna</taxon>
    </lineage>
</organism>
<dbReference type="EMBL" id="JAAIUW010000003">
    <property type="protein sequence ID" value="KAF7839902.1"/>
    <property type="molecule type" value="Genomic_DNA"/>
</dbReference>
<dbReference type="Proteomes" id="UP000634136">
    <property type="component" value="Unassembled WGS sequence"/>
</dbReference>